<evidence type="ECO:0000259" key="2">
    <source>
        <dbReference type="Pfam" id="PF13400"/>
    </source>
</evidence>
<sequence>MSFRSRSHDERGATAVLVALLMVPLIGFAALAVDIAAVYSERQQLQNGADAAALAIAHDCAKGLPNCSAYQVTADDLTTANYDEAGSVQGAATVDLDLAAQEVTVTNPGTQGHWFAPVLGEDSTTVSASATVQWGNPGSGTAVLPLAFSKCAFDAVTGGGAPTGDMPVTVTLPKKADDGCTGSSGNPMPGAFAWLLTDPDVCRATTDIDETVASDPGNSVPDECTNEYFQNLLGKTVLLPIYEDVSGTGAGAEYTISGYAAFTITGYDFASKYTSSPAPDCGGPGSSGRCIAGFFTEYVDSSGEFTPDPAAPDLGATTVRLIA</sequence>
<dbReference type="STRING" id="1146883.BLASA_2019"/>
<dbReference type="Pfam" id="PF13400">
    <property type="entry name" value="Tad"/>
    <property type="match status" value="1"/>
</dbReference>
<dbReference type="eggNOG" id="COG4961">
    <property type="taxonomic scope" value="Bacteria"/>
</dbReference>
<gene>
    <name evidence="3" type="ordered locus">BLASA_2019</name>
</gene>
<keyword evidence="1" id="KW-0812">Transmembrane</keyword>
<dbReference type="AlphaFoldDB" id="H6RRT9"/>
<keyword evidence="4" id="KW-1185">Reference proteome</keyword>
<evidence type="ECO:0000256" key="1">
    <source>
        <dbReference type="SAM" id="Phobius"/>
    </source>
</evidence>
<reference evidence="4" key="2">
    <citation type="submission" date="2012-02" db="EMBL/GenBank/DDBJ databases">
        <title>Complete genome sequence of Blastococcus saxobsidens strain DD2.</title>
        <authorList>
            <person name="Genoscope."/>
        </authorList>
    </citation>
    <scope>NUCLEOTIDE SEQUENCE [LARGE SCALE GENOMIC DNA]</scope>
    <source>
        <strain evidence="4">DD2</strain>
    </source>
</reference>
<keyword evidence="1" id="KW-0472">Membrane</keyword>
<protein>
    <recommendedName>
        <fullName evidence="2">Putative Flp pilus-assembly TadG-like N-terminal domain-containing protein</fullName>
    </recommendedName>
</protein>
<evidence type="ECO:0000313" key="4">
    <source>
        <dbReference type="Proteomes" id="UP000007517"/>
    </source>
</evidence>
<feature type="transmembrane region" description="Helical" evidence="1">
    <location>
        <begin position="12"/>
        <end position="39"/>
    </location>
</feature>
<dbReference type="Proteomes" id="UP000007517">
    <property type="component" value="Chromosome"/>
</dbReference>
<dbReference type="KEGG" id="bsd:BLASA_2019"/>
<feature type="domain" description="Putative Flp pilus-assembly TadG-like N-terminal" evidence="2">
    <location>
        <begin position="12"/>
        <end position="55"/>
    </location>
</feature>
<organism evidence="3 4">
    <name type="scientific">Blastococcus saxobsidens (strain DD2)</name>
    <dbReference type="NCBI Taxonomy" id="1146883"/>
    <lineage>
        <taxon>Bacteria</taxon>
        <taxon>Bacillati</taxon>
        <taxon>Actinomycetota</taxon>
        <taxon>Actinomycetes</taxon>
        <taxon>Geodermatophilales</taxon>
        <taxon>Geodermatophilaceae</taxon>
        <taxon>Blastococcus</taxon>
    </lineage>
</organism>
<dbReference type="InterPro" id="IPR028087">
    <property type="entry name" value="Tad_N"/>
</dbReference>
<keyword evidence="1" id="KW-1133">Transmembrane helix</keyword>
<proteinExistence type="predicted"/>
<name>H6RRT9_BLASD</name>
<accession>H6RRT9</accession>
<evidence type="ECO:0000313" key="3">
    <source>
        <dbReference type="EMBL" id="CCG02933.1"/>
    </source>
</evidence>
<dbReference type="HOGENOM" id="CLU_803274_0_0_11"/>
<reference evidence="3 4" key="1">
    <citation type="journal article" date="2012" name="J. Bacteriol.">
        <title>Genome Sequence of Blastococcus saxobsidens DD2, a Stone-Inhabiting Bacterium.</title>
        <authorList>
            <person name="Chouaia B."/>
            <person name="Crotti E."/>
            <person name="Brusetti L."/>
            <person name="Daffonchio D."/>
            <person name="Essoussi I."/>
            <person name="Nouioui I."/>
            <person name="Sbissi I."/>
            <person name="Ghodhbane-Gtari F."/>
            <person name="Gtari M."/>
            <person name="Vacherie B."/>
            <person name="Barbe V."/>
            <person name="Medigue C."/>
            <person name="Gury J."/>
            <person name="Pujic P."/>
            <person name="Normand P."/>
        </authorList>
    </citation>
    <scope>NUCLEOTIDE SEQUENCE [LARGE SCALE GENOMIC DNA]</scope>
    <source>
        <strain evidence="3 4">DD2</strain>
    </source>
</reference>
<dbReference type="EMBL" id="FO117623">
    <property type="protein sequence ID" value="CCG02933.1"/>
    <property type="molecule type" value="Genomic_DNA"/>
</dbReference>